<organism evidence="6 7">
    <name type="scientific">Candidatus Falkowbacteria bacterium RIFOXYC2_FULL_48_21</name>
    <dbReference type="NCBI Taxonomy" id="1798005"/>
    <lineage>
        <taxon>Bacteria</taxon>
        <taxon>Candidatus Falkowiibacteriota</taxon>
    </lineage>
</organism>
<feature type="domain" description="Bacterial type II secretion system protein E" evidence="4">
    <location>
        <begin position="199"/>
        <end position="539"/>
    </location>
</feature>
<sequence length="571" mass="62379">MARSVNKKWFIELIEASSLSCQVKIEVADALKDYPDDEPFDVVYDAVLAREAMTENEIIDLLAENFGVEKVDLESVAVPDDAIKMIPREVAQKHVALPISKSGSTLRVAFYDPTNVYAQDDLHFLTGYNVQVALAPKSLIVGAIEDYYAPQDDSEILDSPAEEMEAAFPGAMTMTDDDEDKKHQAEEDGIDIDALERSSKEAPTVRLVNLVLVDAVRRGASEIHIEPYEKQFDIRYRLDGELHAMMRPPLRLKNAIVSRIKIMAAIDIVERRKVQNGKIQSVLGKEKYVTFYVSILPVLFGEKVVLRVYDAKKALPLASDFFLAVDDMEGLKRELARPGIKGIYGPARAGKTSLLQLISSEMSATWGTQNVLAIGDVDVGGLVVGNVNCVRLDPKIGLTGARVLAEACYGQSADVIIMDGMFDSDTAKAAVDTALSGKVVILTMAAGSATEVRGVMGKLLGDDSRLDLALNLFLGVRLLRRLCPECKAPFADKEILAKSFPPTELPIVEKMRIPVGCYRCNHKGYSGQVGLCEVAKNASGQTIGASMQAKMRLLLEAGTTSLEEVVRQIPV</sequence>
<dbReference type="SUPFAM" id="SSF52540">
    <property type="entry name" value="P-loop containing nucleoside triphosphate hydrolases"/>
    <property type="match status" value="1"/>
</dbReference>
<dbReference type="AlphaFoldDB" id="A0A1F5TGK7"/>
<feature type="domain" description="Type II secretion system protein GspE N-terminal" evidence="5">
    <location>
        <begin position="66"/>
        <end position="152"/>
    </location>
</feature>
<dbReference type="Pfam" id="PF00437">
    <property type="entry name" value="T2SSE"/>
    <property type="match status" value="1"/>
</dbReference>
<dbReference type="EMBL" id="MFGM01000013">
    <property type="protein sequence ID" value="OGF37876.1"/>
    <property type="molecule type" value="Genomic_DNA"/>
</dbReference>
<accession>A0A1F5TGK7</accession>
<keyword evidence="3" id="KW-0067">ATP-binding</keyword>
<protein>
    <recommendedName>
        <fullName evidence="8">Bacterial type II secretion system protein E domain-containing protein</fullName>
    </recommendedName>
</protein>
<dbReference type="Pfam" id="PF05157">
    <property type="entry name" value="MshEN"/>
    <property type="match status" value="1"/>
</dbReference>
<dbReference type="InterPro" id="IPR037257">
    <property type="entry name" value="T2SS_E_N_sf"/>
</dbReference>
<evidence type="ECO:0000259" key="5">
    <source>
        <dbReference type="Pfam" id="PF05157"/>
    </source>
</evidence>
<dbReference type="InterPro" id="IPR007831">
    <property type="entry name" value="T2SS_GspE_N"/>
</dbReference>
<proteinExistence type="inferred from homology"/>
<evidence type="ECO:0000259" key="4">
    <source>
        <dbReference type="Pfam" id="PF00437"/>
    </source>
</evidence>
<name>A0A1F5TGK7_9BACT</name>
<dbReference type="Gene3D" id="3.30.300.160">
    <property type="entry name" value="Type II secretion system, protein E, N-terminal domain"/>
    <property type="match status" value="1"/>
</dbReference>
<dbReference type="Gene3D" id="3.40.50.300">
    <property type="entry name" value="P-loop containing nucleotide triphosphate hydrolases"/>
    <property type="match status" value="1"/>
</dbReference>
<reference evidence="6 7" key="1">
    <citation type="journal article" date="2016" name="Nat. Commun.">
        <title>Thousands of microbial genomes shed light on interconnected biogeochemical processes in an aquifer system.</title>
        <authorList>
            <person name="Anantharaman K."/>
            <person name="Brown C.T."/>
            <person name="Hug L.A."/>
            <person name="Sharon I."/>
            <person name="Castelle C.J."/>
            <person name="Probst A.J."/>
            <person name="Thomas B.C."/>
            <person name="Singh A."/>
            <person name="Wilkins M.J."/>
            <person name="Karaoz U."/>
            <person name="Brodie E.L."/>
            <person name="Williams K.H."/>
            <person name="Hubbard S.S."/>
            <person name="Banfield J.F."/>
        </authorList>
    </citation>
    <scope>NUCLEOTIDE SEQUENCE [LARGE SCALE GENOMIC DNA]</scope>
</reference>
<dbReference type="PANTHER" id="PTHR30258">
    <property type="entry name" value="TYPE II SECRETION SYSTEM PROTEIN GSPE-RELATED"/>
    <property type="match status" value="1"/>
</dbReference>
<evidence type="ECO:0000256" key="3">
    <source>
        <dbReference type="ARBA" id="ARBA00022840"/>
    </source>
</evidence>
<keyword evidence="2" id="KW-0547">Nucleotide-binding</keyword>
<dbReference type="InterPro" id="IPR001482">
    <property type="entry name" value="T2SS/T4SS_dom"/>
</dbReference>
<evidence type="ECO:0000313" key="6">
    <source>
        <dbReference type="EMBL" id="OGF37876.1"/>
    </source>
</evidence>
<comment type="caution">
    <text evidence="6">The sequence shown here is derived from an EMBL/GenBank/DDBJ whole genome shotgun (WGS) entry which is preliminary data.</text>
</comment>
<dbReference type="GO" id="GO:0016887">
    <property type="term" value="F:ATP hydrolysis activity"/>
    <property type="evidence" value="ECO:0007669"/>
    <property type="project" value="TreeGrafter"/>
</dbReference>
<dbReference type="GO" id="GO:0005524">
    <property type="term" value="F:ATP binding"/>
    <property type="evidence" value="ECO:0007669"/>
    <property type="project" value="UniProtKB-KW"/>
</dbReference>
<dbReference type="SUPFAM" id="SSF160246">
    <property type="entry name" value="EspE N-terminal domain-like"/>
    <property type="match status" value="1"/>
</dbReference>
<dbReference type="PANTHER" id="PTHR30258:SF1">
    <property type="entry name" value="PROTEIN TRANSPORT PROTEIN HOFB HOMOLOG"/>
    <property type="match status" value="1"/>
</dbReference>
<comment type="similarity">
    <text evidence="1">Belongs to the GSP E family.</text>
</comment>
<evidence type="ECO:0000256" key="1">
    <source>
        <dbReference type="ARBA" id="ARBA00006611"/>
    </source>
</evidence>
<evidence type="ECO:0000313" key="7">
    <source>
        <dbReference type="Proteomes" id="UP000178656"/>
    </source>
</evidence>
<dbReference type="Gene3D" id="3.30.450.90">
    <property type="match status" value="1"/>
</dbReference>
<dbReference type="InterPro" id="IPR027417">
    <property type="entry name" value="P-loop_NTPase"/>
</dbReference>
<dbReference type="FunFam" id="3.30.300.160:FF:000002">
    <property type="entry name" value="Type II secretion system protein E"/>
    <property type="match status" value="1"/>
</dbReference>
<dbReference type="GO" id="GO:0005886">
    <property type="term" value="C:plasma membrane"/>
    <property type="evidence" value="ECO:0007669"/>
    <property type="project" value="TreeGrafter"/>
</dbReference>
<dbReference type="Proteomes" id="UP000178656">
    <property type="component" value="Unassembled WGS sequence"/>
</dbReference>
<evidence type="ECO:0000256" key="2">
    <source>
        <dbReference type="ARBA" id="ARBA00022741"/>
    </source>
</evidence>
<gene>
    <name evidence="6" type="ORF">A2482_02300</name>
</gene>
<evidence type="ECO:0008006" key="8">
    <source>
        <dbReference type="Google" id="ProtNLM"/>
    </source>
</evidence>